<dbReference type="AlphaFoldDB" id="A0A9W8MF71"/>
<dbReference type="EMBL" id="JANBPK010001062">
    <property type="protein sequence ID" value="KAJ2926394.1"/>
    <property type="molecule type" value="Genomic_DNA"/>
</dbReference>
<accession>A0A9W8MF71</accession>
<keyword evidence="3" id="KW-1185">Reference proteome</keyword>
<reference evidence="2" key="1">
    <citation type="submission" date="2022-06" db="EMBL/GenBank/DDBJ databases">
        <title>Genome Sequence of Candolleomyces eurysporus.</title>
        <authorList>
            <person name="Buettner E."/>
        </authorList>
    </citation>
    <scope>NUCLEOTIDE SEQUENCE</scope>
    <source>
        <strain evidence="2">VTCC 930004</strain>
    </source>
</reference>
<dbReference type="OrthoDB" id="3070325at2759"/>
<dbReference type="SUPFAM" id="SSF81383">
    <property type="entry name" value="F-box domain"/>
    <property type="match status" value="1"/>
</dbReference>
<dbReference type="SMART" id="SM00256">
    <property type="entry name" value="FBOX"/>
    <property type="match status" value="1"/>
</dbReference>
<evidence type="ECO:0000313" key="2">
    <source>
        <dbReference type="EMBL" id="KAJ2926394.1"/>
    </source>
</evidence>
<dbReference type="Pfam" id="PF00646">
    <property type="entry name" value="F-box"/>
    <property type="match status" value="1"/>
</dbReference>
<protein>
    <recommendedName>
        <fullName evidence="1">F-box domain-containing protein</fullName>
    </recommendedName>
</protein>
<gene>
    <name evidence="2" type="ORF">H1R20_g10700</name>
</gene>
<feature type="non-terminal residue" evidence="2">
    <location>
        <position position="512"/>
    </location>
</feature>
<comment type="caution">
    <text evidence="2">The sequence shown here is derived from an EMBL/GenBank/DDBJ whole genome shotgun (WGS) entry which is preliminary data.</text>
</comment>
<dbReference type="InterPro" id="IPR036047">
    <property type="entry name" value="F-box-like_dom_sf"/>
</dbReference>
<evidence type="ECO:0000313" key="3">
    <source>
        <dbReference type="Proteomes" id="UP001140091"/>
    </source>
</evidence>
<name>A0A9W8MF71_9AGAR</name>
<proteinExistence type="predicted"/>
<sequence>MENSSTQLSQKSEADPNSVFRLSIDLVLHVMQFLDPLDILSMRKTCRMFHRTTKARIVWLVALQRICETHGIFKPTFPTNRMSLLELEHAALSPHRFVKSIKAAENINPAHPHQNRSIPRRGRADPNSNEIRRELFLIPGGRFLLSSEGRSGVCLWDLGYNARIPINPFPIATLDLPGSSLKSVVPSEGGKELLLAVTSRLDNVTVLRIYRVDPEVPGKGFSMEGQLEIDANLATVGSFLCCDAIYLVHESHFIVWNWIENTGCKWESHIVPLDLPEIYGCKQSIIAYDRDDGIGVWDIPILVSVTKPNLGGFHVVENSQKYSFMPLLVDGTADILFSGTSAWQQELTSTLHLLRLVDHETADEDYNLTVYSLRDTEKVNDPFLPRLLPVLGGHSKYIHGDGHPALSRGAVSSLFTCDSHLFFCTGSETDFNGSDLEIVAVVLPIPSQFSKDSIDVYPMTLMPSGVDEWISSDQIGFCPMSGRLVYLLSGGEELRLADYLLPPGELSHQENS</sequence>
<organism evidence="2 3">
    <name type="scientific">Candolleomyces eurysporus</name>
    <dbReference type="NCBI Taxonomy" id="2828524"/>
    <lineage>
        <taxon>Eukaryota</taxon>
        <taxon>Fungi</taxon>
        <taxon>Dikarya</taxon>
        <taxon>Basidiomycota</taxon>
        <taxon>Agaricomycotina</taxon>
        <taxon>Agaricomycetes</taxon>
        <taxon>Agaricomycetidae</taxon>
        <taxon>Agaricales</taxon>
        <taxon>Agaricineae</taxon>
        <taxon>Psathyrellaceae</taxon>
        <taxon>Candolleomyces</taxon>
    </lineage>
</organism>
<dbReference type="Gene3D" id="1.20.1280.50">
    <property type="match status" value="1"/>
</dbReference>
<evidence type="ECO:0000259" key="1">
    <source>
        <dbReference type="SMART" id="SM00256"/>
    </source>
</evidence>
<feature type="domain" description="F-box" evidence="1">
    <location>
        <begin position="22"/>
        <end position="62"/>
    </location>
</feature>
<dbReference type="Proteomes" id="UP001140091">
    <property type="component" value="Unassembled WGS sequence"/>
</dbReference>
<dbReference type="InterPro" id="IPR001810">
    <property type="entry name" value="F-box_dom"/>
</dbReference>